<dbReference type="Gene3D" id="3.30.1120.10">
    <property type="match status" value="1"/>
</dbReference>
<sequence length="500" mass="56198">MNTTNMIAKRDGLYNTVIVLFSFIILFFFTCLEANAQKRKKDSPNIILIFMDDMGYGDLSSYGGKGYSTPNIDELAAQGMRFTNFYSAQAICSASRAGILTGCYPNRIGIPGAIFPNSKVGLNSAEETIPEVLKKKGYATSMVGKWHLGDAKEFLPLQHGFDEFFGLPYSNDMWPVPYGGGSITKYTSWKKKMPLLPLIEGNKTIEHIEDMIEMDELTTRYTEKSVSFIEQHKKDPFFLYFAHSMPHVPLAVSDKFKGKSEQGLYGDVMMEIDWSVGQIMKVLEKNKLTDNTLIIFTSDNGPWLNFGNHAGSAGGLREGKQTSFEGGQREPCIMRWPGVISKGSISNKLSCTIDLLPTFAAITKIPLADRKIDGVNILPILKGDKNVNPRNQLYYYYNDNALEGVREGDWKLILPHKYRSYEGEQPANDGYMGKKHNAEIGLSLYDLRRDPGERYDVKEQNPKVVKSLLKLAEEARKELGDGLTGRKGEHRREPGRIETK</sequence>
<dbReference type="InterPro" id="IPR000917">
    <property type="entry name" value="Sulfatase_N"/>
</dbReference>
<dbReference type="EMBL" id="FZNT01000013">
    <property type="protein sequence ID" value="SNR77929.1"/>
    <property type="molecule type" value="Genomic_DNA"/>
</dbReference>
<dbReference type="PANTHER" id="PTHR42693">
    <property type="entry name" value="ARYLSULFATASE FAMILY MEMBER"/>
    <property type="match status" value="1"/>
</dbReference>
<keyword evidence="9" id="KW-1185">Reference proteome</keyword>
<accession>A0A238Z4M9</accession>
<dbReference type="RefSeq" id="WP_217900284.1">
    <property type="nucleotide sequence ID" value="NZ_FZNT01000013.1"/>
</dbReference>
<keyword evidence="6" id="KW-0812">Transmembrane</keyword>
<dbReference type="InterPro" id="IPR050738">
    <property type="entry name" value="Sulfatase"/>
</dbReference>
<dbReference type="GO" id="GO:0046872">
    <property type="term" value="F:metal ion binding"/>
    <property type="evidence" value="ECO:0007669"/>
    <property type="project" value="UniProtKB-KW"/>
</dbReference>
<evidence type="ECO:0000256" key="5">
    <source>
        <dbReference type="SAM" id="MobiDB-lite"/>
    </source>
</evidence>
<evidence type="ECO:0000256" key="6">
    <source>
        <dbReference type="SAM" id="Phobius"/>
    </source>
</evidence>
<dbReference type="PROSITE" id="PS00149">
    <property type="entry name" value="SULFATASE_2"/>
    <property type="match status" value="1"/>
</dbReference>
<dbReference type="GO" id="GO:0004065">
    <property type="term" value="F:arylsulfatase activity"/>
    <property type="evidence" value="ECO:0007669"/>
    <property type="project" value="TreeGrafter"/>
</dbReference>
<comment type="similarity">
    <text evidence="1">Belongs to the sulfatase family.</text>
</comment>
<dbReference type="Pfam" id="PF14707">
    <property type="entry name" value="Sulfatase_C"/>
    <property type="match status" value="1"/>
</dbReference>
<evidence type="ECO:0000313" key="9">
    <source>
        <dbReference type="Proteomes" id="UP000198384"/>
    </source>
</evidence>
<evidence type="ECO:0000259" key="7">
    <source>
        <dbReference type="Pfam" id="PF00884"/>
    </source>
</evidence>
<feature type="region of interest" description="Disordered" evidence="5">
    <location>
        <begin position="479"/>
        <end position="500"/>
    </location>
</feature>
<evidence type="ECO:0000256" key="1">
    <source>
        <dbReference type="ARBA" id="ARBA00008779"/>
    </source>
</evidence>
<keyword evidence="6" id="KW-0472">Membrane</keyword>
<dbReference type="CDD" id="cd16026">
    <property type="entry name" value="GALNS_like"/>
    <property type="match status" value="1"/>
</dbReference>
<keyword evidence="2" id="KW-0479">Metal-binding</keyword>
<evidence type="ECO:0000256" key="2">
    <source>
        <dbReference type="ARBA" id="ARBA00022723"/>
    </source>
</evidence>
<feature type="domain" description="Sulfatase N-terminal" evidence="7">
    <location>
        <begin position="44"/>
        <end position="363"/>
    </location>
</feature>
<organism evidence="8 9">
    <name type="scientific">Lutibacter agarilyticus</name>
    <dbReference type="NCBI Taxonomy" id="1109740"/>
    <lineage>
        <taxon>Bacteria</taxon>
        <taxon>Pseudomonadati</taxon>
        <taxon>Bacteroidota</taxon>
        <taxon>Flavobacteriia</taxon>
        <taxon>Flavobacteriales</taxon>
        <taxon>Flavobacteriaceae</taxon>
        <taxon>Lutibacter</taxon>
    </lineage>
</organism>
<dbReference type="SUPFAM" id="SSF53649">
    <property type="entry name" value="Alkaline phosphatase-like"/>
    <property type="match status" value="1"/>
</dbReference>
<dbReference type="AlphaFoldDB" id="A0A238Z4M9"/>
<keyword evidence="4" id="KW-0106">Calcium</keyword>
<keyword evidence="3" id="KW-0378">Hydrolase</keyword>
<evidence type="ECO:0000256" key="4">
    <source>
        <dbReference type="ARBA" id="ARBA00022837"/>
    </source>
</evidence>
<keyword evidence="6" id="KW-1133">Transmembrane helix</keyword>
<feature type="transmembrane region" description="Helical" evidence="6">
    <location>
        <begin position="12"/>
        <end position="32"/>
    </location>
</feature>
<proteinExistence type="inferred from homology"/>
<dbReference type="PANTHER" id="PTHR42693:SF53">
    <property type="entry name" value="ENDO-4-O-SULFATASE"/>
    <property type="match status" value="1"/>
</dbReference>
<evidence type="ECO:0000313" key="8">
    <source>
        <dbReference type="EMBL" id="SNR77929.1"/>
    </source>
</evidence>
<evidence type="ECO:0000256" key="3">
    <source>
        <dbReference type="ARBA" id="ARBA00022801"/>
    </source>
</evidence>
<dbReference type="InterPro" id="IPR017850">
    <property type="entry name" value="Alkaline_phosphatase_core_sf"/>
</dbReference>
<dbReference type="Proteomes" id="UP000198384">
    <property type="component" value="Unassembled WGS sequence"/>
</dbReference>
<dbReference type="Gene3D" id="3.40.720.10">
    <property type="entry name" value="Alkaline Phosphatase, subunit A"/>
    <property type="match status" value="1"/>
</dbReference>
<reference evidence="8 9" key="1">
    <citation type="submission" date="2017-06" db="EMBL/GenBank/DDBJ databases">
        <authorList>
            <person name="Kim H.J."/>
            <person name="Triplett B.A."/>
        </authorList>
    </citation>
    <scope>NUCLEOTIDE SEQUENCE [LARGE SCALE GENOMIC DNA]</scope>
    <source>
        <strain evidence="8 9">DSM 29150</strain>
    </source>
</reference>
<dbReference type="Pfam" id="PF00884">
    <property type="entry name" value="Sulfatase"/>
    <property type="match status" value="1"/>
</dbReference>
<gene>
    <name evidence="8" type="ORF">SAMN06265371_1135</name>
</gene>
<name>A0A238Z4M9_9FLAO</name>
<protein>
    <submittedName>
        <fullName evidence="8">Arylsulfatase</fullName>
    </submittedName>
</protein>
<dbReference type="InterPro" id="IPR024607">
    <property type="entry name" value="Sulfatase_CS"/>
</dbReference>